<evidence type="ECO:0000313" key="2">
    <source>
        <dbReference type="Proteomes" id="UP001303046"/>
    </source>
</evidence>
<gene>
    <name evidence="1" type="primary">Necator_chrV.g18161</name>
    <name evidence="1" type="ORF">RB195_013370</name>
</gene>
<name>A0ABR1DV88_NECAM</name>
<comment type="caution">
    <text evidence="1">The sequence shown here is derived from an EMBL/GenBank/DDBJ whole genome shotgun (WGS) entry which is preliminary data.</text>
</comment>
<keyword evidence="2" id="KW-1185">Reference proteome</keyword>
<dbReference type="Proteomes" id="UP001303046">
    <property type="component" value="Unassembled WGS sequence"/>
</dbReference>
<sequence length="247" mass="28178">MKSVMEAACSFETDRITVVDKSGEVSTVEDFNLSTDYTEESDSEYSDSGLALEVGDMARAHWIQLHKLNKQLFVDAMITTMKKTLGGPIKMDTGSEQSWQLLLNDVKNFMGEGIAIQRNIYLRQCMTSSEILDIRSKWERIVEYGLQDAGKIMCTKAIQSYGRLLESHNMRPVIPFRVTTDILSRFAEQTMKAFDVTLKEFSETTGFCELPEKVKDFVVKYMVLEMCPTFARKAMMEGESDRQQSDM</sequence>
<dbReference type="EMBL" id="JAVFWL010000005">
    <property type="protein sequence ID" value="KAK6754327.1"/>
    <property type="molecule type" value="Genomic_DNA"/>
</dbReference>
<protein>
    <submittedName>
        <fullName evidence="1">Uncharacterized protein</fullName>
    </submittedName>
</protein>
<evidence type="ECO:0000313" key="1">
    <source>
        <dbReference type="EMBL" id="KAK6754327.1"/>
    </source>
</evidence>
<accession>A0ABR1DV88</accession>
<organism evidence="1 2">
    <name type="scientific">Necator americanus</name>
    <name type="common">Human hookworm</name>
    <dbReference type="NCBI Taxonomy" id="51031"/>
    <lineage>
        <taxon>Eukaryota</taxon>
        <taxon>Metazoa</taxon>
        <taxon>Ecdysozoa</taxon>
        <taxon>Nematoda</taxon>
        <taxon>Chromadorea</taxon>
        <taxon>Rhabditida</taxon>
        <taxon>Rhabditina</taxon>
        <taxon>Rhabditomorpha</taxon>
        <taxon>Strongyloidea</taxon>
        <taxon>Ancylostomatidae</taxon>
        <taxon>Bunostominae</taxon>
        <taxon>Necator</taxon>
    </lineage>
</organism>
<reference evidence="1 2" key="1">
    <citation type="submission" date="2023-08" db="EMBL/GenBank/DDBJ databases">
        <title>A Necator americanus chromosomal reference genome.</title>
        <authorList>
            <person name="Ilik V."/>
            <person name="Petrzelkova K.J."/>
            <person name="Pardy F."/>
            <person name="Fuh T."/>
            <person name="Niatou-Singa F.S."/>
            <person name="Gouil Q."/>
            <person name="Baker L."/>
            <person name="Ritchie M.E."/>
            <person name="Jex A.R."/>
            <person name="Gazzola D."/>
            <person name="Li H."/>
            <person name="Toshio Fujiwara R."/>
            <person name="Zhan B."/>
            <person name="Aroian R.V."/>
            <person name="Pafco B."/>
            <person name="Schwarz E.M."/>
        </authorList>
    </citation>
    <scope>NUCLEOTIDE SEQUENCE [LARGE SCALE GENOMIC DNA]</scope>
    <source>
        <strain evidence="1 2">Aroian</strain>
        <tissue evidence="1">Whole animal</tissue>
    </source>
</reference>
<proteinExistence type="predicted"/>